<name>A0A7R8WHI0_9CRUS</name>
<protein>
    <submittedName>
        <fullName evidence="1">Uncharacterized protein</fullName>
    </submittedName>
</protein>
<dbReference type="AlphaFoldDB" id="A0A7R8WHI0"/>
<reference evidence="1" key="1">
    <citation type="submission" date="2020-11" db="EMBL/GenBank/DDBJ databases">
        <authorList>
            <person name="Tran Van P."/>
        </authorList>
    </citation>
    <scope>NUCLEOTIDE SEQUENCE</scope>
</reference>
<sequence length="94" mass="10617">MDSSGQEVLKMPKIYASNRVVLQEISILASMGRVQDQYVEQSGEDLKCSREGQGHWGFPSQPRITMSLIDESGSHRFHFLCLRITYEPSTLVNA</sequence>
<dbReference type="EMBL" id="OB663841">
    <property type="protein sequence ID" value="CAD7231750.1"/>
    <property type="molecule type" value="Genomic_DNA"/>
</dbReference>
<gene>
    <name evidence="1" type="ORF">CTOB1V02_LOCUS9593</name>
</gene>
<accession>A0A7R8WHI0</accession>
<proteinExistence type="predicted"/>
<evidence type="ECO:0000313" key="1">
    <source>
        <dbReference type="EMBL" id="CAD7231750.1"/>
    </source>
</evidence>
<organism evidence="1">
    <name type="scientific">Cyprideis torosa</name>
    <dbReference type="NCBI Taxonomy" id="163714"/>
    <lineage>
        <taxon>Eukaryota</taxon>
        <taxon>Metazoa</taxon>
        <taxon>Ecdysozoa</taxon>
        <taxon>Arthropoda</taxon>
        <taxon>Crustacea</taxon>
        <taxon>Oligostraca</taxon>
        <taxon>Ostracoda</taxon>
        <taxon>Podocopa</taxon>
        <taxon>Podocopida</taxon>
        <taxon>Cytherocopina</taxon>
        <taxon>Cytheroidea</taxon>
        <taxon>Cytherideidae</taxon>
        <taxon>Cyprideis</taxon>
    </lineage>
</organism>